<reference evidence="2 3" key="1">
    <citation type="submission" date="2020-08" db="EMBL/GenBank/DDBJ databases">
        <title>Genome public.</title>
        <authorList>
            <person name="Liu C."/>
            <person name="Sun Q."/>
        </authorList>
    </citation>
    <scope>NUCLEOTIDE SEQUENCE [LARGE SCALE GENOMIC DNA]</scope>
    <source>
        <strain evidence="2 3">NSJ-56</strain>
    </source>
</reference>
<dbReference type="EMBL" id="JACOOH010000002">
    <property type="protein sequence ID" value="MBC5620377.1"/>
    <property type="molecule type" value="Genomic_DNA"/>
</dbReference>
<evidence type="ECO:0000313" key="3">
    <source>
        <dbReference type="Proteomes" id="UP000646484"/>
    </source>
</evidence>
<dbReference type="RefSeq" id="WP_186975170.1">
    <property type="nucleotide sequence ID" value="NZ_JACOOH010000002.1"/>
</dbReference>
<proteinExistence type="predicted"/>
<accession>A0ABR7CXK2</accession>
<protein>
    <submittedName>
        <fullName evidence="2">Uncharacterized protein</fullName>
    </submittedName>
</protein>
<keyword evidence="1" id="KW-0812">Transmembrane</keyword>
<comment type="caution">
    <text evidence="2">The sequence shown here is derived from an EMBL/GenBank/DDBJ whole genome shotgun (WGS) entry which is preliminary data.</text>
</comment>
<organism evidence="2 3">
    <name type="scientific">Butyricimonas hominis</name>
    <dbReference type="NCBI Taxonomy" id="2763032"/>
    <lineage>
        <taxon>Bacteria</taxon>
        <taxon>Pseudomonadati</taxon>
        <taxon>Bacteroidota</taxon>
        <taxon>Bacteroidia</taxon>
        <taxon>Bacteroidales</taxon>
        <taxon>Odoribacteraceae</taxon>
        <taxon>Butyricimonas</taxon>
    </lineage>
</organism>
<keyword evidence="1" id="KW-1133">Transmembrane helix</keyword>
<keyword evidence="3" id="KW-1185">Reference proteome</keyword>
<evidence type="ECO:0000256" key="1">
    <source>
        <dbReference type="SAM" id="Phobius"/>
    </source>
</evidence>
<keyword evidence="1" id="KW-0472">Membrane</keyword>
<gene>
    <name evidence="2" type="ORF">H8S64_04635</name>
</gene>
<dbReference type="Proteomes" id="UP000646484">
    <property type="component" value="Unassembled WGS sequence"/>
</dbReference>
<evidence type="ECO:0000313" key="2">
    <source>
        <dbReference type="EMBL" id="MBC5620377.1"/>
    </source>
</evidence>
<name>A0ABR7CXK2_9BACT</name>
<sequence length="63" mass="6842">MEGVGHFVVGLFSTYCINVSFVRMGCVSVTDAMLSHVVSIVGGVLSAVVVAWLRERWGRKKSL</sequence>
<feature type="transmembrane region" description="Helical" evidence="1">
    <location>
        <begin position="33"/>
        <end position="53"/>
    </location>
</feature>